<dbReference type="AlphaFoldDB" id="A0A0A9H4J0"/>
<name>A0A0A9H4J0_ARUDO</name>
<sequence>MGTTSVPTNMGPQDQMASRLFVPEKEGTGNLVLKKKKETNKRT</sequence>
<dbReference type="EMBL" id="GBRH01166249">
    <property type="protein sequence ID" value="JAE31647.1"/>
    <property type="molecule type" value="Transcribed_RNA"/>
</dbReference>
<accession>A0A0A9H4J0</accession>
<reference evidence="2" key="1">
    <citation type="submission" date="2014-09" db="EMBL/GenBank/DDBJ databases">
        <authorList>
            <person name="Magalhaes I.L.F."/>
            <person name="Oliveira U."/>
            <person name="Santos F.R."/>
            <person name="Vidigal T.H.D.A."/>
            <person name="Brescovit A.D."/>
            <person name="Santos A.J."/>
        </authorList>
    </citation>
    <scope>NUCLEOTIDE SEQUENCE</scope>
    <source>
        <tissue evidence="2">Shoot tissue taken approximately 20 cm above the soil surface</tissue>
    </source>
</reference>
<protein>
    <submittedName>
        <fullName evidence="2">Uncharacterized protein</fullName>
    </submittedName>
</protein>
<organism evidence="2">
    <name type="scientific">Arundo donax</name>
    <name type="common">Giant reed</name>
    <name type="synonym">Donax arundinaceus</name>
    <dbReference type="NCBI Taxonomy" id="35708"/>
    <lineage>
        <taxon>Eukaryota</taxon>
        <taxon>Viridiplantae</taxon>
        <taxon>Streptophyta</taxon>
        <taxon>Embryophyta</taxon>
        <taxon>Tracheophyta</taxon>
        <taxon>Spermatophyta</taxon>
        <taxon>Magnoliopsida</taxon>
        <taxon>Liliopsida</taxon>
        <taxon>Poales</taxon>
        <taxon>Poaceae</taxon>
        <taxon>PACMAD clade</taxon>
        <taxon>Arundinoideae</taxon>
        <taxon>Arundineae</taxon>
        <taxon>Arundo</taxon>
    </lineage>
</organism>
<feature type="compositionally biased region" description="Polar residues" evidence="1">
    <location>
        <begin position="1"/>
        <end position="16"/>
    </location>
</feature>
<evidence type="ECO:0000256" key="1">
    <source>
        <dbReference type="SAM" id="MobiDB-lite"/>
    </source>
</evidence>
<feature type="region of interest" description="Disordered" evidence="1">
    <location>
        <begin position="1"/>
        <end position="43"/>
    </location>
</feature>
<feature type="compositionally biased region" description="Basic residues" evidence="1">
    <location>
        <begin position="33"/>
        <end position="43"/>
    </location>
</feature>
<evidence type="ECO:0000313" key="2">
    <source>
        <dbReference type="EMBL" id="JAE31647.1"/>
    </source>
</evidence>
<reference evidence="2" key="2">
    <citation type="journal article" date="2015" name="Data Brief">
        <title>Shoot transcriptome of the giant reed, Arundo donax.</title>
        <authorList>
            <person name="Barrero R.A."/>
            <person name="Guerrero F.D."/>
            <person name="Moolhuijzen P."/>
            <person name="Goolsby J.A."/>
            <person name="Tidwell J."/>
            <person name="Bellgard S.E."/>
            <person name="Bellgard M.I."/>
        </authorList>
    </citation>
    <scope>NUCLEOTIDE SEQUENCE</scope>
    <source>
        <tissue evidence="2">Shoot tissue taken approximately 20 cm above the soil surface</tissue>
    </source>
</reference>
<proteinExistence type="predicted"/>